<dbReference type="Pfam" id="PF02120">
    <property type="entry name" value="Flg_hook"/>
    <property type="match status" value="1"/>
</dbReference>
<dbReference type="Proteomes" id="UP000256941">
    <property type="component" value="Unassembled WGS sequence"/>
</dbReference>
<dbReference type="RefSeq" id="WP_244294844.1">
    <property type="nucleotide sequence ID" value="NZ_CP038196.1"/>
</dbReference>
<accession>A0A3D9XXX2</accession>
<keyword evidence="2" id="KW-0282">Flagellum</keyword>
<dbReference type="EMBL" id="QTUJ01000001">
    <property type="protein sequence ID" value="REF71799.1"/>
    <property type="molecule type" value="Genomic_DNA"/>
</dbReference>
<sequence>MDVGFTCHQAAAAPLGVQCNNVVRLSACKTIDFSGFFSVQLQDDPTAEPIESPVHSTASDDEDILADADDTADSSVLDLAADPTVAADQLSLGSSDHIGAAGERQITAEPLVEESEWVEMVSDFFEYADQKPGRAEILHHELSERGLSTYAGMSSNGHTLKNIFGGIFFEDSADEGSLHGHKEHDLIKVTPLPNVAAFSKSDPIVRESLSEPFAGTTMRDFHMSNEGQDAIPLKDYEIKAPTSHEGGHAERAFKTSSFDPRQVIRQIGREVTPTQVAARVEVILDPAELGKVRMLISPGDNPAVTILAERPETFDLLRRNIDLLSKELRDAGVSGADISFSDGEEEWSSQNNFPAREPDSLLGRVDKRGSLELRPVIQTHLHVGGELGAQFDIRRRVGLLRGLHSRRQTPEWAEACGSSYCSGWYFLDRKDWCAMA</sequence>
<proteinExistence type="predicted"/>
<evidence type="ECO:0000313" key="3">
    <source>
        <dbReference type="Proteomes" id="UP000256941"/>
    </source>
</evidence>
<dbReference type="CDD" id="cd17470">
    <property type="entry name" value="T3SS_Flik_C"/>
    <property type="match status" value="1"/>
</dbReference>
<dbReference type="InterPro" id="IPR038610">
    <property type="entry name" value="FliK-like_C_sf"/>
</dbReference>
<evidence type="ECO:0000313" key="2">
    <source>
        <dbReference type="EMBL" id="REF71799.1"/>
    </source>
</evidence>
<reference evidence="2 3" key="1">
    <citation type="submission" date="2018-08" db="EMBL/GenBank/DDBJ databases">
        <title>Genomic Encyclopedia of Archaeal and Bacterial Type Strains, Phase II (KMG-II): from individual species to whole genera.</title>
        <authorList>
            <person name="Goeker M."/>
        </authorList>
    </citation>
    <scope>NUCLEOTIDE SEQUENCE [LARGE SCALE GENOMIC DNA]</scope>
    <source>
        <strain evidence="2 3">DSM 17099</strain>
    </source>
</reference>
<comment type="caution">
    <text evidence="2">The sequence shown here is derived from an EMBL/GenBank/DDBJ whole genome shotgun (WGS) entry which is preliminary data.</text>
</comment>
<evidence type="ECO:0000259" key="1">
    <source>
        <dbReference type="Pfam" id="PF02120"/>
    </source>
</evidence>
<organism evidence="2 3">
    <name type="scientific">Paracoccus versutus</name>
    <name type="common">Thiobacillus versutus</name>
    <dbReference type="NCBI Taxonomy" id="34007"/>
    <lineage>
        <taxon>Bacteria</taxon>
        <taxon>Pseudomonadati</taxon>
        <taxon>Pseudomonadota</taxon>
        <taxon>Alphaproteobacteria</taxon>
        <taxon>Rhodobacterales</taxon>
        <taxon>Paracoccaceae</taxon>
        <taxon>Paracoccus</taxon>
    </lineage>
</organism>
<gene>
    <name evidence="2" type="ORF">BDD41_0256</name>
</gene>
<dbReference type="Gene3D" id="3.30.750.140">
    <property type="match status" value="1"/>
</dbReference>
<feature type="domain" description="Flagellar hook-length control protein-like C-terminal" evidence="1">
    <location>
        <begin position="278"/>
        <end position="345"/>
    </location>
</feature>
<protein>
    <submittedName>
        <fullName evidence="2">Flagellar hook-length control protein FliK</fullName>
    </submittedName>
</protein>
<dbReference type="AlphaFoldDB" id="A0A3D9XXX2"/>
<name>A0A3D9XXX2_PARVE</name>
<dbReference type="InterPro" id="IPR021136">
    <property type="entry name" value="Flagellar_hook_control-like_C"/>
</dbReference>
<keyword evidence="2" id="KW-0969">Cilium</keyword>
<keyword evidence="2" id="KW-0966">Cell projection</keyword>